<keyword evidence="3" id="KW-1185">Reference proteome</keyword>
<comment type="caution">
    <text evidence="2">The sequence shown here is derived from an EMBL/GenBank/DDBJ whole genome shotgun (WGS) entry which is preliminary data.</text>
</comment>
<evidence type="ECO:0000313" key="2">
    <source>
        <dbReference type="EMBL" id="NSG86074.1"/>
    </source>
</evidence>
<organism evidence="2 3">
    <name type="scientific">Blautia faecis</name>
    <dbReference type="NCBI Taxonomy" id="871665"/>
    <lineage>
        <taxon>Bacteria</taxon>
        <taxon>Bacillati</taxon>
        <taxon>Bacillota</taxon>
        <taxon>Clostridia</taxon>
        <taxon>Lachnospirales</taxon>
        <taxon>Lachnospiraceae</taxon>
        <taxon>Blautia</taxon>
    </lineage>
</organism>
<gene>
    <name evidence="2" type="ORF">G5B17_11800</name>
</gene>
<dbReference type="InterPro" id="IPR036165">
    <property type="entry name" value="YefM-like_sf"/>
</dbReference>
<reference evidence="2 3" key="1">
    <citation type="journal article" date="2020" name="Cell Host Microbe">
        <title>Functional and Genomic Variation between Human-Derived Isolates of Lachnospiraceae Reveals Inter- and Intra-Species Diversity.</title>
        <authorList>
            <person name="Sorbara M.T."/>
            <person name="Littmann E.R."/>
            <person name="Fontana E."/>
            <person name="Moody T.U."/>
            <person name="Kohout C.E."/>
            <person name="Gjonbalaj M."/>
            <person name="Eaton V."/>
            <person name="Seok R."/>
            <person name="Leiner I.M."/>
            <person name="Pamer E.G."/>
        </authorList>
    </citation>
    <scope>NUCLEOTIDE SEQUENCE [LARGE SCALE GENOMIC DNA]</scope>
    <source>
        <strain evidence="2 3">MSK.17.74</strain>
    </source>
</reference>
<evidence type="ECO:0000256" key="1">
    <source>
        <dbReference type="ARBA" id="ARBA00009981"/>
    </source>
</evidence>
<name>A0ABX2H7K6_9FIRM</name>
<dbReference type="Proteomes" id="UP001644719">
    <property type="component" value="Unassembled WGS sequence"/>
</dbReference>
<comment type="similarity">
    <text evidence="1">Belongs to the phD/YefM antitoxin family.</text>
</comment>
<dbReference type="EMBL" id="JAAITS010000032">
    <property type="protein sequence ID" value="NSG86074.1"/>
    <property type="molecule type" value="Genomic_DNA"/>
</dbReference>
<proteinExistence type="inferred from homology"/>
<protein>
    <submittedName>
        <fullName evidence="2">Type II toxin-antitoxin system Phd/YefM family antitoxin</fullName>
    </submittedName>
</protein>
<sequence>MTQADDSLKVADYCLKETNESIYITQNDEGDMVIKSIDTYEKREQLLRLRARVLQAERERIDGAKTMSATEARKNLRERLGEL</sequence>
<evidence type="ECO:0000313" key="3">
    <source>
        <dbReference type="Proteomes" id="UP001644719"/>
    </source>
</evidence>
<dbReference type="SUPFAM" id="SSF143120">
    <property type="entry name" value="YefM-like"/>
    <property type="match status" value="1"/>
</dbReference>
<accession>A0ABX2H7K6</accession>